<keyword evidence="3" id="KW-0548">Nucleotidyltransferase</keyword>
<keyword evidence="19" id="KW-1185">Reference proteome</keyword>
<dbReference type="Pfam" id="PF24626">
    <property type="entry name" value="SH3_Tf2-1"/>
    <property type="match status" value="1"/>
</dbReference>
<evidence type="ECO:0000256" key="3">
    <source>
        <dbReference type="ARBA" id="ARBA00022695"/>
    </source>
</evidence>
<keyword evidence="8" id="KW-0378">Hydrolase</keyword>
<evidence type="ECO:0000256" key="8">
    <source>
        <dbReference type="ARBA" id="ARBA00022801"/>
    </source>
</evidence>
<dbReference type="GO" id="GO:0004519">
    <property type="term" value="F:endonuclease activity"/>
    <property type="evidence" value="ECO:0007669"/>
    <property type="project" value="UniProtKB-KW"/>
</dbReference>
<dbReference type="Gene3D" id="3.10.10.10">
    <property type="entry name" value="HIV Type 1 Reverse Transcriptase, subunit A, domain 1"/>
    <property type="match status" value="1"/>
</dbReference>
<dbReference type="Proteomes" id="UP000585474">
    <property type="component" value="Unassembled WGS sequence"/>
</dbReference>
<evidence type="ECO:0000256" key="6">
    <source>
        <dbReference type="ARBA" id="ARBA00022750"/>
    </source>
</evidence>
<keyword evidence="12" id="KW-0239">DNA-directed DNA polymerase</keyword>
<dbReference type="InterPro" id="IPR041373">
    <property type="entry name" value="RT_RNaseH"/>
</dbReference>
<keyword evidence="7" id="KW-0255">Endonuclease</keyword>
<dbReference type="GO" id="GO:0003887">
    <property type="term" value="F:DNA-directed DNA polymerase activity"/>
    <property type="evidence" value="ECO:0007669"/>
    <property type="project" value="UniProtKB-KW"/>
</dbReference>
<dbReference type="SUPFAM" id="SSF56672">
    <property type="entry name" value="DNA/RNA polymerases"/>
    <property type="match status" value="2"/>
</dbReference>
<dbReference type="InterPro" id="IPR043502">
    <property type="entry name" value="DNA/RNA_pol_sf"/>
</dbReference>
<keyword evidence="1" id="KW-0645">Protease</keyword>
<dbReference type="GO" id="GO:0015074">
    <property type="term" value="P:DNA integration"/>
    <property type="evidence" value="ECO:0007669"/>
    <property type="project" value="UniProtKB-KW"/>
</dbReference>
<dbReference type="GO" id="GO:0006310">
    <property type="term" value="P:DNA recombination"/>
    <property type="evidence" value="ECO:0007669"/>
    <property type="project" value="UniProtKB-KW"/>
</dbReference>
<evidence type="ECO:0000313" key="18">
    <source>
        <dbReference type="EMBL" id="GFZ03504.1"/>
    </source>
</evidence>
<dbReference type="InterPro" id="IPR050951">
    <property type="entry name" value="Retrovirus_Pol_polyprotein"/>
</dbReference>
<keyword evidence="9" id="KW-0460">Magnesium</keyword>
<dbReference type="GO" id="GO:0003677">
    <property type="term" value="F:DNA binding"/>
    <property type="evidence" value="ECO:0007669"/>
    <property type="project" value="UniProtKB-KW"/>
</dbReference>
<dbReference type="AlphaFoldDB" id="A0A7J0FY62"/>
<dbReference type="EMBL" id="BJWL01000016">
    <property type="protein sequence ID" value="GFZ03504.1"/>
    <property type="molecule type" value="Genomic_DNA"/>
</dbReference>
<dbReference type="GO" id="GO:0004190">
    <property type="term" value="F:aspartic-type endopeptidase activity"/>
    <property type="evidence" value="ECO:0007669"/>
    <property type="project" value="UniProtKB-KW"/>
</dbReference>
<evidence type="ECO:0000259" key="15">
    <source>
        <dbReference type="Pfam" id="PF17917"/>
    </source>
</evidence>
<feature type="domain" description="Integrase zinc-binding" evidence="16">
    <location>
        <begin position="238"/>
        <end position="282"/>
    </location>
</feature>
<keyword evidence="4" id="KW-0540">Nuclease</keyword>
<proteinExistence type="predicted"/>
<reference evidence="18 19" key="1">
    <citation type="submission" date="2019-07" db="EMBL/GenBank/DDBJ databases">
        <title>De Novo Assembly of kiwifruit Actinidia rufa.</title>
        <authorList>
            <person name="Sugita-Konishi S."/>
            <person name="Sato K."/>
            <person name="Mori E."/>
            <person name="Abe Y."/>
            <person name="Kisaki G."/>
            <person name="Hamano K."/>
            <person name="Suezawa K."/>
            <person name="Otani M."/>
            <person name="Fukuda T."/>
            <person name="Manabe T."/>
            <person name="Gomi K."/>
            <person name="Tabuchi M."/>
            <person name="Akimitsu K."/>
            <person name="Kataoka I."/>
        </authorList>
    </citation>
    <scope>NUCLEOTIDE SEQUENCE [LARGE SCALE GENOMIC DNA]</scope>
    <source>
        <strain evidence="19">cv. Fuchu</strain>
    </source>
</reference>
<evidence type="ECO:0000256" key="10">
    <source>
        <dbReference type="ARBA" id="ARBA00022908"/>
    </source>
</evidence>
<dbReference type="GO" id="GO:0006508">
    <property type="term" value="P:proteolysis"/>
    <property type="evidence" value="ECO:0007669"/>
    <property type="project" value="UniProtKB-KW"/>
</dbReference>
<gene>
    <name evidence="18" type="ORF">Acr_16g0001280</name>
</gene>
<keyword evidence="10" id="KW-0229">DNA integration</keyword>
<evidence type="ECO:0000256" key="11">
    <source>
        <dbReference type="ARBA" id="ARBA00022918"/>
    </source>
</evidence>
<dbReference type="Pfam" id="PF17917">
    <property type="entry name" value="RT_RNaseH"/>
    <property type="match status" value="1"/>
</dbReference>
<dbReference type="InterPro" id="IPR056924">
    <property type="entry name" value="SH3_Tf2-1"/>
</dbReference>
<feature type="domain" description="Reverse transcriptase RNase H-like" evidence="15">
    <location>
        <begin position="118"/>
        <end position="161"/>
    </location>
</feature>
<organism evidence="18 19">
    <name type="scientific">Actinidia rufa</name>
    <dbReference type="NCBI Taxonomy" id="165716"/>
    <lineage>
        <taxon>Eukaryota</taxon>
        <taxon>Viridiplantae</taxon>
        <taxon>Streptophyta</taxon>
        <taxon>Embryophyta</taxon>
        <taxon>Tracheophyta</taxon>
        <taxon>Spermatophyta</taxon>
        <taxon>Magnoliopsida</taxon>
        <taxon>eudicotyledons</taxon>
        <taxon>Gunneridae</taxon>
        <taxon>Pentapetalae</taxon>
        <taxon>asterids</taxon>
        <taxon>Ericales</taxon>
        <taxon>Actinidiaceae</taxon>
        <taxon>Actinidia</taxon>
    </lineage>
</organism>
<evidence type="ECO:0000256" key="1">
    <source>
        <dbReference type="ARBA" id="ARBA00022670"/>
    </source>
</evidence>
<evidence type="ECO:0000259" key="16">
    <source>
        <dbReference type="Pfam" id="PF17921"/>
    </source>
</evidence>
<keyword evidence="11" id="KW-0695">RNA-directed DNA polymerase</keyword>
<evidence type="ECO:0000256" key="2">
    <source>
        <dbReference type="ARBA" id="ARBA00022679"/>
    </source>
</evidence>
<comment type="caution">
    <text evidence="18">The sequence shown here is derived from an EMBL/GenBank/DDBJ whole genome shotgun (WGS) entry which is preliminary data.</text>
</comment>
<dbReference type="PANTHER" id="PTHR37984:SF5">
    <property type="entry name" value="PROTEIN NYNRIN-LIKE"/>
    <property type="match status" value="1"/>
</dbReference>
<evidence type="ECO:0000256" key="13">
    <source>
        <dbReference type="ARBA" id="ARBA00023125"/>
    </source>
</evidence>
<dbReference type="PANTHER" id="PTHR37984">
    <property type="entry name" value="PROTEIN CBG26694"/>
    <property type="match status" value="1"/>
</dbReference>
<keyword evidence="14" id="KW-0233">DNA recombination</keyword>
<evidence type="ECO:0000256" key="7">
    <source>
        <dbReference type="ARBA" id="ARBA00022759"/>
    </source>
</evidence>
<evidence type="ECO:0000256" key="12">
    <source>
        <dbReference type="ARBA" id="ARBA00022932"/>
    </source>
</evidence>
<accession>A0A7J0FY62</accession>
<feature type="domain" description="Tf2-1-like SH3-like" evidence="17">
    <location>
        <begin position="372"/>
        <end position="436"/>
    </location>
</feature>
<dbReference type="OrthoDB" id="996762at2759"/>
<keyword evidence="2" id="KW-0808">Transferase</keyword>
<keyword evidence="13" id="KW-0238">DNA-binding</keyword>
<evidence type="ECO:0000256" key="9">
    <source>
        <dbReference type="ARBA" id="ARBA00022842"/>
    </source>
</evidence>
<evidence type="ECO:0000313" key="19">
    <source>
        <dbReference type="Proteomes" id="UP000585474"/>
    </source>
</evidence>
<dbReference type="Gene3D" id="1.10.340.70">
    <property type="match status" value="1"/>
</dbReference>
<evidence type="ECO:0000256" key="4">
    <source>
        <dbReference type="ARBA" id="ARBA00022722"/>
    </source>
</evidence>
<keyword evidence="6" id="KW-0064">Aspartyl protease</keyword>
<dbReference type="GO" id="GO:0046872">
    <property type="term" value="F:metal ion binding"/>
    <property type="evidence" value="ECO:0007669"/>
    <property type="project" value="UniProtKB-KW"/>
</dbReference>
<sequence length="455" mass="52164">MARAQRLLRKGCQGYLCNVTLSLSNDSSMVDIPIVREFSEVFPEELPRIPVDREIEFLIESVPGTQPISKAMYRMAPAELKELKSQLQELLDKGFIRPSSSPWGAPVLFVKKKGGTMRQLKPHENNYPTHDLELAAVTFALKIWRHYLYGVKWKANVVADALSRKASENLNVLITKQQCLHSEMEELELEIVIPGLEGLCATIVAEPEILGEIGLRQMEDPKLKKIHDNLATKSDSEFRMVMDKGHKLKWAIHPGMMKMYQDLRKMYWWMSMKRDIKEYVRSWAEHIALVEFTYNNGYQVSIGMTPFEALYGRKCRSPSCWTEVGETEITGPDIVLETTEKIKLIQDRLKVAQDRQKSYTDANRRELDFQEGELVFLKVSPMKGIMRFGKKGKLNPRYVGPFKILEKIGLVAYQLALTPEFANVHDVFHVSVLRNYIADPTHVLAQPPIELEGNL</sequence>
<evidence type="ECO:0000259" key="17">
    <source>
        <dbReference type="Pfam" id="PF24626"/>
    </source>
</evidence>
<evidence type="ECO:0000256" key="14">
    <source>
        <dbReference type="ARBA" id="ARBA00023172"/>
    </source>
</evidence>
<name>A0A7J0FY62_9ERIC</name>
<dbReference type="GO" id="GO:0003964">
    <property type="term" value="F:RNA-directed DNA polymerase activity"/>
    <property type="evidence" value="ECO:0007669"/>
    <property type="project" value="UniProtKB-KW"/>
</dbReference>
<dbReference type="InterPro" id="IPR041588">
    <property type="entry name" value="Integrase_H2C2"/>
</dbReference>
<evidence type="ECO:0000256" key="5">
    <source>
        <dbReference type="ARBA" id="ARBA00022723"/>
    </source>
</evidence>
<keyword evidence="5" id="KW-0479">Metal-binding</keyword>
<dbReference type="Pfam" id="PF17921">
    <property type="entry name" value="Integrase_H2C2"/>
    <property type="match status" value="1"/>
</dbReference>
<protein>
    <submittedName>
        <fullName evidence="18">Uncharacterized protein</fullName>
    </submittedName>
</protein>